<dbReference type="EMBL" id="CAWYQH010000104">
    <property type="protein sequence ID" value="CAK8687593.1"/>
    <property type="molecule type" value="Genomic_DNA"/>
</dbReference>
<name>A0ABP0G6Z0_CLALP</name>
<evidence type="ECO:0000313" key="2">
    <source>
        <dbReference type="Proteomes" id="UP001642483"/>
    </source>
</evidence>
<comment type="caution">
    <text evidence="1">The sequence shown here is derived from an EMBL/GenBank/DDBJ whole genome shotgun (WGS) entry which is preliminary data.</text>
</comment>
<dbReference type="Proteomes" id="UP001642483">
    <property type="component" value="Unassembled WGS sequence"/>
</dbReference>
<gene>
    <name evidence="1" type="ORF">CVLEPA_LOCUS19661</name>
</gene>
<accession>A0ABP0G6Z0</accession>
<keyword evidence="2" id="KW-1185">Reference proteome</keyword>
<proteinExistence type="predicted"/>
<sequence>MVHQMLEQHSQPWVERVINYFDDGKRHKNRSAIFGRSQHPDDDKALSLKDKLRASWFYCARARSL</sequence>
<protein>
    <submittedName>
        <fullName evidence="1">Uncharacterized protein</fullName>
    </submittedName>
</protein>
<reference evidence="1 2" key="1">
    <citation type="submission" date="2024-02" db="EMBL/GenBank/DDBJ databases">
        <authorList>
            <person name="Daric V."/>
            <person name="Darras S."/>
        </authorList>
    </citation>
    <scope>NUCLEOTIDE SEQUENCE [LARGE SCALE GENOMIC DNA]</scope>
</reference>
<evidence type="ECO:0000313" key="1">
    <source>
        <dbReference type="EMBL" id="CAK8687593.1"/>
    </source>
</evidence>
<organism evidence="1 2">
    <name type="scientific">Clavelina lepadiformis</name>
    <name type="common">Light-bulb sea squirt</name>
    <name type="synonym">Ascidia lepadiformis</name>
    <dbReference type="NCBI Taxonomy" id="159417"/>
    <lineage>
        <taxon>Eukaryota</taxon>
        <taxon>Metazoa</taxon>
        <taxon>Chordata</taxon>
        <taxon>Tunicata</taxon>
        <taxon>Ascidiacea</taxon>
        <taxon>Aplousobranchia</taxon>
        <taxon>Clavelinidae</taxon>
        <taxon>Clavelina</taxon>
    </lineage>
</organism>